<sequence length="203" mass="21673">MLSPGTTLAPEVRKGSAAGTAERTGESLGVHGAARVVCAHIVKGGALSRQSSPLLTQQSVGLLLSKTSKATTVGAIAWKSQRSVTVGLLQVRTVLPELEQGIIRIHIRWPAPSQPRYQYLIGGASVRRLCVNDPHPPYDGTHKHMINPLGSEEDAYQPTDIPAVPLAPRVAPGTYRAILEAFAGECEVSLGEDFVWTEPGRRA</sequence>
<dbReference type="EMBL" id="LMXB01000031">
    <property type="protein sequence ID" value="KUO20823.1"/>
    <property type="molecule type" value="Genomic_DNA"/>
</dbReference>
<protein>
    <submittedName>
        <fullName evidence="2">Uncharacterized protein</fullName>
    </submittedName>
</protein>
<comment type="caution">
    <text evidence="2">The sequence shown here is derived from an EMBL/GenBank/DDBJ whole genome shotgun (WGS) entry which is preliminary data.</text>
</comment>
<accession>A0A101V1Q1</accession>
<proteinExistence type="predicted"/>
<keyword evidence="3" id="KW-1185">Reference proteome</keyword>
<dbReference type="Proteomes" id="UP000053260">
    <property type="component" value="Unassembled WGS sequence"/>
</dbReference>
<gene>
    <name evidence="2" type="ORF">AQJ91_13060</name>
</gene>
<name>A0A101V1Q1_9ACTN</name>
<dbReference type="AlphaFoldDB" id="A0A101V1Q1"/>
<evidence type="ECO:0000313" key="2">
    <source>
        <dbReference type="EMBL" id="KUO20823.1"/>
    </source>
</evidence>
<evidence type="ECO:0000313" key="3">
    <source>
        <dbReference type="Proteomes" id="UP000053260"/>
    </source>
</evidence>
<organism evidence="2 3">
    <name type="scientific">Streptomyces dysideae</name>
    <dbReference type="NCBI Taxonomy" id="909626"/>
    <lineage>
        <taxon>Bacteria</taxon>
        <taxon>Bacillati</taxon>
        <taxon>Actinomycetota</taxon>
        <taxon>Actinomycetes</taxon>
        <taxon>Kitasatosporales</taxon>
        <taxon>Streptomycetaceae</taxon>
        <taxon>Streptomyces</taxon>
    </lineage>
</organism>
<evidence type="ECO:0000256" key="1">
    <source>
        <dbReference type="SAM" id="MobiDB-lite"/>
    </source>
</evidence>
<reference evidence="2 3" key="1">
    <citation type="submission" date="2015-10" db="EMBL/GenBank/DDBJ databases">
        <title>Draft genome sequence of Streptomyces sp. RV15, isolated from a marine sponge.</title>
        <authorList>
            <person name="Ruckert C."/>
            <person name="Abdelmohsen U.R."/>
            <person name="Winkler A."/>
            <person name="Hentschel U."/>
            <person name="Kalinowski J."/>
            <person name="Kampfer P."/>
            <person name="Glaeser S."/>
        </authorList>
    </citation>
    <scope>NUCLEOTIDE SEQUENCE [LARGE SCALE GENOMIC DNA]</scope>
    <source>
        <strain evidence="2 3">RV15</strain>
    </source>
</reference>
<feature type="region of interest" description="Disordered" evidence="1">
    <location>
        <begin position="1"/>
        <end position="25"/>
    </location>
</feature>